<dbReference type="InterPro" id="IPR001034">
    <property type="entry name" value="DeoR_HTH"/>
</dbReference>
<sequence length="288" mass="31492">MAMLMKNSSKLINARRAVIEETLHQAPDHTISVSALADHCCVSAMTMRRDLAALQKMGVLVHKHGYATLSEHYRFKDAKPTNTSIEKIKISIGKMAANFVRNKDTVFINTSSTALYALDYLQTKRVSVVTNNLRIHEQIHKDSLNPASTVIITGGELRLPKEALTGEVAEIAVKRVIADVAIIGCSGFSLKNGITTSNAGETNVNRLMIEHTKGKVIVVADHRKIFRDSNFFVAASKTIDVLVTDEFADAQSIADIEQAGIEVIQVNIGSRIAEDNIDNHTRKKSGAS</sequence>
<dbReference type="SUPFAM" id="SSF46785">
    <property type="entry name" value="Winged helix' DNA-binding domain"/>
    <property type="match status" value="1"/>
</dbReference>
<accession>F1T5V6</accession>
<proteinExistence type="predicted"/>
<feature type="domain" description="HTH deoR-type" evidence="3">
    <location>
        <begin position="15"/>
        <end position="69"/>
    </location>
</feature>
<dbReference type="Proteomes" id="UP000005947">
    <property type="component" value="Unassembled WGS sequence"/>
</dbReference>
<dbReference type="Gene3D" id="1.10.10.10">
    <property type="entry name" value="Winged helix-like DNA-binding domain superfamily/Winged helix DNA-binding domain"/>
    <property type="match status" value="1"/>
</dbReference>
<dbReference type="InterPro" id="IPR036388">
    <property type="entry name" value="WH-like_DNA-bd_sf"/>
</dbReference>
<dbReference type="InterPro" id="IPR050313">
    <property type="entry name" value="Carb_Metab_HTH_regulators"/>
</dbReference>
<dbReference type="EMBL" id="ACGK02000001">
    <property type="protein sequence ID" value="EGF23240.1"/>
    <property type="molecule type" value="Genomic_DNA"/>
</dbReference>
<dbReference type="GO" id="GO:0003700">
    <property type="term" value="F:DNA-binding transcription factor activity"/>
    <property type="evidence" value="ECO:0007669"/>
    <property type="project" value="InterPro"/>
</dbReference>
<dbReference type="Pfam" id="PF08220">
    <property type="entry name" value="HTH_DeoR"/>
    <property type="match status" value="1"/>
</dbReference>
<organism evidence="4 5">
    <name type="scientific">Fannyhessea vaginae DSM 15829</name>
    <dbReference type="NCBI Taxonomy" id="525256"/>
    <lineage>
        <taxon>Bacteria</taxon>
        <taxon>Bacillati</taxon>
        <taxon>Actinomycetota</taxon>
        <taxon>Coriobacteriia</taxon>
        <taxon>Coriobacteriales</taxon>
        <taxon>Atopobiaceae</taxon>
        <taxon>Fannyhessea</taxon>
    </lineage>
</organism>
<dbReference type="SUPFAM" id="SSF100950">
    <property type="entry name" value="NagB/RpiA/CoA transferase-like"/>
    <property type="match status" value="1"/>
</dbReference>
<name>F1T5V6_9ACTN</name>
<reference evidence="4 5" key="1">
    <citation type="submission" date="2011-02" db="EMBL/GenBank/DDBJ databases">
        <authorList>
            <person name="Muzny D."/>
            <person name="Qin X."/>
            <person name="Buhay C."/>
            <person name="Dugan-Rocha S."/>
            <person name="Ding Y."/>
            <person name="Chen G."/>
            <person name="Hawes A."/>
            <person name="Holder M."/>
            <person name="Jhangiani S."/>
            <person name="Johnson A."/>
            <person name="Khan Z."/>
            <person name="Li Z."/>
            <person name="Liu W."/>
            <person name="Liu X."/>
            <person name="Perez L."/>
            <person name="Shen H."/>
            <person name="Wang Q."/>
            <person name="Watt J."/>
            <person name="Xi L."/>
            <person name="Xin Y."/>
            <person name="Zhou J."/>
            <person name="Deng J."/>
            <person name="Jiang H."/>
            <person name="Liu Y."/>
            <person name="Qu J."/>
            <person name="Song X.-Z."/>
            <person name="Zhang L."/>
            <person name="Villasana D."/>
            <person name="Johnson A."/>
            <person name="Liu J."/>
            <person name="Liyanage D."/>
            <person name="Lorensuhewa L."/>
            <person name="Robinson T."/>
            <person name="Song A."/>
            <person name="Song B.-B."/>
            <person name="Dinh H."/>
            <person name="Thornton R."/>
            <person name="Coyle M."/>
            <person name="Francisco L."/>
            <person name="Jackson L."/>
            <person name="Javaid M."/>
            <person name="Korchina V."/>
            <person name="Kovar C."/>
            <person name="Mata R."/>
            <person name="Mathew T."/>
            <person name="Ngo R."/>
            <person name="Nguyen L."/>
            <person name="Nguyen N."/>
            <person name="Okwuonu G."/>
            <person name="Ongeri F."/>
            <person name="Pham C."/>
            <person name="Simmons D."/>
            <person name="Wilczek-Boney K."/>
            <person name="Hale W."/>
            <person name="Jakkamsetti A."/>
            <person name="Pham P."/>
            <person name="Ruth R."/>
            <person name="San Lucas F."/>
            <person name="Warren J."/>
            <person name="Zhang J."/>
            <person name="Zhao Z."/>
            <person name="Zhou C."/>
            <person name="Zhu D."/>
            <person name="Lee S."/>
            <person name="Bess C."/>
            <person name="Blankenburg K."/>
            <person name="Forbes L."/>
            <person name="Fu Q."/>
            <person name="Gubbala S."/>
            <person name="Hirani K."/>
            <person name="Jayaseelan J.C."/>
            <person name="Lara F."/>
            <person name="Munidasa M."/>
            <person name="Palculict T."/>
            <person name="Patil S."/>
            <person name="Pu L.-L."/>
            <person name="Saada N."/>
            <person name="Tang L."/>
            <person name="Weissenberger G."/>
            <person name="Zhu Y."/>
            <person name="Hemphill L."/>
            <person name="Shang Y."/>
            <person name="Youmans B."/>
            <person name="Ayvaz T."/>
            <person name="Ross M."/>
            <person name="Santibanez J."/>
            <person name="Aqrawi P."/>
            <person name="Gross S."/>
            <person name="Joshi V."/>
            <person name="Fowler G."/>
            <person name="Nazareth L."/>
            <person name="Reid J."/>
            <person name="Worley K."/>
            <person name="Petrosino J."/>
            <person name="Highlander S."/>
            <person name="Gibbs R."/>
        </authorList>
    </citation>
    <scope>NUCLEOTIDE SEQUENCE [LARGE SCALE GENOMIC DNA]</scope>
    <source>
        <strain evidence="4 5">DSM 15829</strain>
    </source>
</reference>
<protein>
    <submittedName>
        <fullName evidence="4">Transcriptional regulator, DeoR family</fullName>
    </submittedName>
</protein>
<dbReference type="SMART" id="SM00420">
    <property type="entry name" value="HTH_DEOR"/>
    <property type="match status" value="1"/>
</dbReference>
<dbReference type="InterPro" id="IPR037171">
    <property type="entry name" value="NagB/RpiA_transferase-like"/>
</dbReference>
<dbReference type="InterPro" id="IPR014036">
    <property type="entry name" value="DeoR-like_C"/>
</dbReference>
<gene>
    <name evidence="4" type="ORF">HMPREF0091_10187</name>
</gene>
<dbReference type="PRINTS" id="PR00037">
    <property type="entry name" value="HTHLACR"/>
</dbReference>
<dbReference type="PANTHER" id="PTHR30363">
    <property type="entry name" value="HTH-TYPE TRANSCRIPTIONAL REGULATOR SRLR-RELATED"/>
    <property type="match status" value="1"/>
</dbReference>
<dbReference type="Gene3D" id="3.40.50.1360">
    <property type="match status" value="1"/>
</dbReference>
<dbReference type="SMART" id="SM01134">
    <property type="entry name" value="DeoRC"/>
    <property type="match status" value="1"/>
</dbReference>
<dbReference type="AlphaFoldDB" id="F1T5V6"/>
<dbReference type="Pfam" id="PF00455">
    <property type="entry name" value="DeoRC"/>
    <property type="match status" value="1"/>
</dbReference>
<dbReference type="InterPro" id="IPR036390">
    <property type="entry name" value="WH_DNA-bd_sf"/>
</dbReference>
<evidence type="ECO:0000256" key="1">
    <source>
        <dbReference type="ARBA" id="ARBA00023015"/>
    </source>
</evidence>
<dbReference type="PANTHER" id="PTHR30363:SF44">
    <property type="entry name" value="AGA OPERON TRANSCRIPTIONAL REPRESSOR-RELATED"/>
    <property type="match status" value="1"/>
</dbReference>
<keyword evidence="2" id="KW-0804">Transcription</keyword>
<evidence type="ECO:0000313" key="4">
    <source>
        <dbReference type="EMBL" id="EGF23240.1"/>
    </source>
</evidence>
<comment type="caution">
    <text evidence="4">The sequence shown here is derived from an EMBL/GenBank/DDBJ whole genome shotgun (WGS) entry which is preliminary data.</text>
</comment>
<keyword evidence="1" id="KW-0805">Transcription regulation</keyword>
<keyword evidence="5" id="KW-1185">Reference proteome</keyword>
<evidence type="ECO:0000313" key="5">
    <source>
        <dbReference type="Proteomes" id="UP000005947"/>
    </source>
</evidence>
<evidence type="ECO:0000259" key="3">
    <source>
        <dbReference type="SMART" id="SM00420"/>
    </source>
</evidence>
<dbReference type="eggNOG" id="COG1349">
    <property type="taxonomic scope" value="Bacteria"/>
</dbReference>
<evidence type="ECO:0000256" key="2">
    <source>
        <dbReference type="ARBA" id="ARBA00023163"/>
    </source>
</evidence>